<dbReference type="PANTHER" id="PTHR30055">
    <property type="entry name" value="HTH-TYPE TRANSCRIPTIONAL REGULATOR RUTR"/>
    <property type="match status" value="1"/>
</dbReference>
<dbReference type="GO" id="GO:0000976">
    <property type="term" value="F:transcription cis-regulatory region binding"/>
    <property type="evidence" value="ECO:0007669"/>
    <property type="project" value="TreeGrafter"/>
</dbReference>
<evidence type="ECO:0000313" key="5">
    <source>
        <dbReference type="Proteomes" id="UP000320876"/>
    </source>
</evidence>
<evidence type="ECO:0000256" key="2">
    <source>
        <dbReference type="PROSITE-ProRule" id="PRU00335"/>
    </source>
</evidence>
<proteinExistence type="predicted"/>
<keyword evidence="1 2" id="KW-0238">DNA-binding</keyword>
<dbReference type="PRINTS" id="PR00455">
    <property type="entry name" value="HTHTETR"/>
</dbReference>
<dbReference type="InterPro" id="IPR009057">
    <property type="entry name" value="Homeodomain-like_sf"/>
</dbReference>
<dbReference type="SUPFAM" id="SSF46689">
    <property type="entry name" value="Homeodomain-like"/>
    <property type="match status" value="1"/>
</dbReference>
<dbReference type="InterPro" id="IPR036271">
    <property type="entry name" value="Tet_transcr_reg_TetR-rel_C_sf"/>
</dbReference>
<gene>
    <name evidence="4" type="ORF">FB471_5331</name>
</gene>
<organism evidence="4 5">
    <name type="scientific">Amycolatopsis cihanbeyliensis</name>
    <dbReference type="NCBI Taxonomy" id="1128664"/>
    <lineage>
        <taxon>Bacteria</taxon>
        <taxon>Bacillati</taxon>
        <taxon>Actinomycetota</taxon>
        <taxon>Actinomycetes</taxon>
        <taxon>Pseudonocardiales</taxon>
        <taxon>Pseudonocardiaceae</taxon>
        <taxon>Amycolatopsis</taxon>
    </lineage>
</organism>
<dbReference type="InterPro" id="IPR041479">
    <property type="entry name" value="TetR_CgmR_C"/>
</dbReference>
<feature type="DNA-binding region" description="H-T-H motif" evidence="2">
    <location>
        <begin position="26"/>
        <end position="45"/>
    </location>
</feature>
<dbReference type="EMBL" id="VFML01000001">
    <property type="protein sequence ID" value="TQJ05496.1"/>
    <property type="molecule type" value="Genomic_DNA"/>
</dbReference>
<sequence>MRPSSRTAILRAAVRLAERSGIASLTLDAAAQEAGLSKGGLIYHFAGKEQLMLAVVEHITGAWDEAMRSALGKPLEEAGPAERVVAYTTVVAGSTASRADLAVLVDSVHDENLLAPWRALLTKWIGSPLAEPRPEEVDRVVARLAADGLWMAEATDTTAFGSGARDAVVARIGELAGSGGGPA</sequence>
<dbReference type="Pfam" id="PF00440">
    <property type="entry name" value="TetR_N"/>
    <property type="match status" value="1"/>
</dbReference>
<dbReference type="RefSeq" id="WP_142001014.1">
    <property type="nucleotide sequence ID" value="NZ_VFML01000001.1"/>
</dbReference>
<dbReference type="PANTHER" id="PTHR30055:SF209">
    <property type="entry name" value="POSSIBLE TRANSCRIPTIONAL REGULATORY PROTEIN (PROBABLY TETR-FAMILY)"/>
    <property type="match status" value="1"/>
</dbReference>
<comment type="caution">
    <text evidence="4">The sequence shown here is derived from an EMBL/GenBank/DDBJ whole genome shotgun (WGS) entry which is preliminary data.</text>
</comment>
<accession>A0A542DR21</accession>
<protein>
    <submittedName>
        <fullName evidence="4">TetR family transcriptional regulator</fullName>
    </submittedName>
</protein>
<dbReference type="OrthoDB" id="9806334at2"/>
<dbReference type="AlphaFoldDB" id="A0A542DR21"/>
<dbReference type="Proteomes" id="UP000320876">
    <property type="component" value="Unassembled WGS sequence"/>
</dbReference>
<dbReference type="GO" id="GO:0003700">
    <property type="term" value="F:DNA-binding transcription factor activity"/>
    <property type="evidence" value="ECO:0007669"/>
    <property type="project" value="TreeGrafter"/>
</dbReference>
<dbReference type="InterPro" id="IPR001647">
    <property type="entry name" value="HTH_TetR"/>
</dbReference>
<dbReference type="SUPFAM" id="SSF48498">
    <property type="entry name" value="Tetracyclin repressor-like, C-terminal domain"/>
    <property type="match status" value="1"/>
</dbReference>
<dbReference type="PROSITE" id="PS50977">
    <property type="entry name" value="HTH_TETR_2"/>
    <property type="match status" value="1"/>
</dbReference>
<dbReference type="InterPro" id="IPR050109">
    <property type="entry name" value="HTH-type_TetR-like_transc_reg"/>
</dbReference>
<evidence type="ECO:0000313" key="4">
    <source>
        <dbReference type="EMBL" id="TQJ05496.1"/>
    </source>
</evidence>
<keyword evidence="5" id="KW-1185">Reference proteome</keyword>
<dbReference type="Gene3D" id="1.10.357.10">
    <property type="entry name" value="Tetracycline Repressor, domain 2"/>
    <property type="match status" value="1"/>
</dbReference>
<evidence type="ECO:0000256" key="1">
    <source>
        <dbReference type="ARBA" id="ARBA00023125"/>
    </source>
</evidence>
<name>A0A542DR21_AMYCI</name>
<feature type="domain" description="HTH tetR-type" evidence="3">
    <location>
        <begin position="3"/>
        <end position="63"/>
    </location>
</feature>
<reference evidence="4 5" key="1">
    <citation type="submission" date="2019-06" db="EMBL/GenBank/DDBJ databases">
        <title>Sequencing the genomes of 1000 actinobacteria strains.</title>
        <authorList>
            <person name="Klenk H.-P."/>
        </authorList>
    </citation>
    <scope>NUCLEOTIDE SEQUENCE [LARGE SCALE GENOMIC DNA]</scope>
    <source>
        <strain evidence="4 5">DSM 45679</strain>
    </source>
</reference>
<evidence type="ECO:0000259" key="3">
    <source>
        <dbReference type="PROSITE" id="PS50977"/>
    </source>
</evidence>
<dbReference type="Pfam" id="PF17937">
    <property type="entry name" value="TetR_C_28"/>
    <property type="match status" value="1"/>
</dbReference>